<dbReference type="PRINTS" id="PR00413">
    <property type="entry name" value="HADHALOGNASE"/>
</dbReference>
<dbReference type="Gene3D" id="1.10.150.520">
    <property type="match status" value="1"/>
</dbReference>
<comment type="cofactor">
    <cofactor evidence="1">
        <name>Mg(2+)</name>
        <dbReference type="ChEBI" id="CHEBI:18420"/>
    </cofactor>
</comment>
<dbReference type="Pfam" id="PF00702">
    <property type="entry name" value="Hydrolase"/>
    <property type="match status" value="1"/>
</dbReference>
<dbReference type="GO" id="GO:0016791">
    <property type="term" value="F:phosphatase activity"/>
    <property type="evidence" value="ECO:0007669"/>
    <property type="project" value="TreeGrafter"/>
</dbReference>
<dbReference type="AlphaFoldDB" id="A0A9D1JCU6"/>
<keyword evidence="3 5" id="KW-0378">Hydrolase</keyword>
<reference evidence="5" key="1">
    <citation type="submission" date="2020-10" db="EMBL/GenBank/DDBJ databases">
        <authorList>
            <person name="Gilroy R."/>
        </authorList>
    </citation>
    <scope>NUCLEOTIDE SEQUENCE</scope>
    <source>
        <strain evidence="5">ChiW13-3771</strain>
    </source>
</reference>
<reference evidence="5" key="2">
    <citation type="journal article" date="2021" name="PeerJ">
        <title>Extensive microbial diversity within the chicken gut microbiome revealed by metagenomics and culture.</title>
        <authorList>
            <person name="Gilroy R."/>
            <person name="Ravi A."/>
            <person name="Getino M."/>
            <person name="Pursley I."/>
            <person name="Horton D.L."/>
            <person name="Alikhan N.F."/>
            <person name="Baker D."/>
            <person name="Gharbi K."/>
            <person name="Hall N."/>
            <person name="Watson M."/>
            <person name="Adriaenssens E.M."/>
            <person name="Foster-Nyarko E."/>
            <person name="Jarju S."/>
            <person name="Secka A."/>
            <person name="Antonio M."/>
            <person name="Oren A."/>
            <person name="Chaudhuri R.R."/>
            <person name="La Ragione R."/>
            <person name="Hildebrand F."/>
            <person name="Pallen M.J."/>
        </authorList>
    </citation>
    <scope>NUCLEOTIDE SEQUENCE</scope>
    <source>
        <strain evidence="5">ChiW13-3771</strain>
    </source>
</reference>
<dbReference type="InterPro" id="IPR023214">
    <property type="entry name" value="HAD_sf"/>
</dbReference>
<organism evidence="5 6">
    <name type="scientific">Candidatus Fimimorpha faecalis</name>
    <dbReference type="NCBI Taxonomy" id="2840824"/>
    <lineage>
        <taxon>Bacteria</taxon>
        <taxon>Bacillati</taxon>
        <taxon>Bacillota</taxon>
        <taxon>Clostridia</taxon>
        <taxon>Eubacteriales</taxon>
        <taxon>Candidatus Fimimorpha</taxon>
    </lineage>
</organism>
<evidence type="ECO:0000256" key="1">
    <source>
        <dbReference type="ARBA" id="ARBA00001946"/>
    </source>
</evidence>
<dbReference type="GO" id="GO:0044281">
    <property type="term" value="P:small molecule metabolic process"/>
    <property type="evidence" value="ECO:0007669"/>
    <property type="project" value="UniProtKB-ARBA"/>
</dbReference>
<dbReference type="SFLD" id="SFLDS00003">
    <property type="entry name" value="Haloacid_Dehalogenase"/>
    <property type="match status" value="1"/>
</dbReference>
<evidence type="ECO:0000313" key="6">
    <source>
        <dbReference type="Proteomes" id="UP000824201"/>
    </source>
</evidence>
<comment type="caution">
    <text evidence="5">The sequence shown here is derived from an EMBL/GenBank/DDBJ whole genome shotgun (WGS) entry which is preliminary data.</text>
</comment>
<evidence type="ECO:0000256" key="2">
    <source>
        <dbReference type="ARBA" id="ARBA00022723"/>
    </source>
</evidence>
<dbReference type="InterPro" id="IPR006439">
    <property type="entry name" value="HAD-SF_hydro_IA"/>
</dbReference>
<gene>
    <name evidence="5" type="ORF">IAC96_06205</name>
</gene>
<accession>A0A9D1JCU6</accession>
<name>A0A9D1JCU6_9FIRM</name>
<keyword evidence="4" id="KW-0460">Magnesium</keyword>
<protein>
    <submittedName>
        <fullName evidence="5">HAD family hydrolase</fullName>
    </submittedName>
</protein>
<dbReference type="SFLD" id="SFLDG01129">
    <property type="entry name" value="C1.5:_HAD__Beta-PGM__Phosphata"/>
    <property type="match status" value="1"/>
</dbReference>
<dbReference type="NCBIfam" id="TIGR01549">
    <property type="entry name" value="HAD-SF-IA-v1"/>
    <property type="match status" value="1"/>
</dbReference>
<evidence type="ECO:0000256" key="4">
    <source>
        <dbReference type="ARBA" id="ARBA00022842"/>
    </source>
</evidence>
<evidence type="ECO:0000256" key="3">
    <source>
        <dbReference type="ARBA" id="ARBA00022801"/>
    </source>
</evidence>
<sequence>MYQNYLFDLYGTLVDIDTDESNPYLWEKMAFFMCMQGARYAADELETQFRQKITESKLMQLKQGTLFHNISFEEVEAKFEQVIPMLYQEKGVTIDSNQAKDWAIMMRTLSMKRLQLFDGAKETLLQLKENGKNIYLLSNAQRLFTEPEMRMLGIYDLFDAIFYSSDIGVKKPSRHFYHALMDKHNLIPDQTVMVGNDWEADAWGAANYGIDSIYIHTKQSSPITGNLPSNCKQIPTIQQLCKATLQ</sequence>
<keyword evidence="2" id="KW-0479">Metal-binding</keyword>
<dbReference type="SUPFAM" id="SSF56784">
    <property type="entry name" value="HAD-like"/>
    <property type="match status" value="1"/>
</dbReference>
<proteinExistence type="predicted"/>
<dbReference type="PANTHER" id="PTHR46470">
    <property type="entry name" value="N-ACYLNEURAMINATE-9-PHOSPHATASE"/>
    <property type="match status" value="1"/>
</dbReference>
<dbReference type="InterPro" id="IPR036412">
    <property type="entry name" value="HAD-like_sf"/>
</dbReference>
<evidence type="ECO:0000313" key="5">
    <source>
        <dbReference type="EMBL" id="HIR88528.1"/>
    </source>
</evidence>
<dbReference type="EMBL" id="DVHN01000070">
    <property type="protein sequence ID" value="HIR88528.1"/>
    <property type="molecule type" value="Genomic_DNA"/>
</dbReference>
<dbReference type="PANTHER" id="PTHR46470:SF2">
    <property type="entry name" value="GLYCERALDEHYDE 3-PHOSPHATE PHOSPHATASE"/>
    <property type="match status" value="1"/>
</dbReference>
<dbReference type="InterPro" id="IPR051400">
    <property type="entry name" value="HAD-like_hydrolase"/>
</dbReference>
<dbReference type="GO" id="GO:0046872">
    <property type="term" value="F:metal ion binding"/>
    <property type="evidence" value="ECO:0007669"/>
    <property type="project" value="UniProtKB-KW"/>
</dbReference>
<dbReference type="Gene3D" id="3.40.50.1000">
    <property type="entry name" value="HAD superfamily/HAD-like"/>
    <property type="match status" value="1"/>
</dbReference>
<dbReference type="Proteomes" id="UP000824201">
    <property type="component" value="Unassembled WGS sequence"/>
</dbReference>